<dbReference type="GO" id="GO:0035312">
    <property type="term" value="F:5'-3' DNA exonuclease activity"/>
    <property type="evidence" value="ECO:0007669"/>
    <property type="project" value="TreeGrafter"/>
</dbReference>
<dbReference type="GeneID" id="56059664"/>
<dbReference type="PANTHER" id="PTHR23240">
    <property type="entry name" value="DNA CROSS-LINK REPAIR PROTEIN PSO2/SNM1-RELATED"/>
    <property type="match status" value="1"/>
</dbReference>
<dbReference type="InterPro" id="IPR036866">
    <property type="entry name" value="RibonucZ/Hydroxyglut_hydro"/>
</dbReference>
<gene>
    <name evidence="1" type="ORF">C5F47_06400</name>
</gene>
<dbReference type="SUPFAM" id="SSF56281">
    <property type="entry name" value="Metallo-hydrolase/oxidoreductase"/>
    <property type="match status" value="1"/>
</dbReference>
<protein>
    <submittedName>
        <fullName evidence="1">Exonuclease</fullName>
    </submittedName>
</protein>
<dbReference type="Proteomes" id="UP000509771">
    <property type="component" value="Chromosome"/>
</dbReference>
<dbReference type="KEGG" id="ncl:C5F47_06400"/>
<dbReference type="OrthoDB" id="40950at2157"/>
<keyword evidence="1" id="KW-0269">Exonuclease</keyword>
<organism evidence="1 2">
    <name type="scientific">Nitrosopumilus cobalaminigenes</name>
    <dbReference type="NCBI Taxonomy" id="1470066"/>
    <lineage>
        <taxon>Archaea</taxon>
        <taxon>Nitrososphaerota</taxon>
        <taxon>Nitrososphaeria</taxon>
        <taxon>Nitrosopumilales</taxon>
        <taxon>Nitrosopumilaceae</taxon>
        <taxon>Nitrosopumilus</taxon>
    </lineage>
</organism>
<dbReference type="GO" id="GO:0003684">
    <property type="term" value="F:damaged DNA binding"/>
    <property type="evidence" value="ECO:0007669"/>
    <property type="project" value="TreeGrafter"/>
</dbReference>
<accession>A0A7D5R8M9</accession>
<dbReference type="AlphaFoldDB" id="A0A7D5R8M9"/>
<dbReference type="Gene3D" id="3.60.15.10">
    <property type="entry name" value="Ribonuclease Z/Hydroxyacylglutathione hydrolase-like"/>
    <property type="match status" value="1"/>
</dbReference>
<sequence length="320" mass="35645">MTKNGILCEVADKRVCLDPKNSDSMGINFVSHAHSDHLPSKNGGTILSSIETNEIANLRGFKMENHIDSLDNFSLIDSGHILGAKGLLFDDIFYTGDICTRDRGFLKGAKVPKCKTLITECTFGLPEFVFPKLEDTLKQVNELISELYGKGIPVILMGYQLGKAQTITQFFGHWGPLYLHDSVKDMNSLHQKFGVPLTDGIGHTEAEQNGLLDKKPWIMVAPMLSSKNKFVQDMKSKYGAVTIGFSGWAQSTKFSFGRRTDYSIPMSDHCDYNELIDMVIQSGAEQVYTIHGFVDEFAEDLRKRGISAQPLLENSLDDFT</sequence>
<proteinExistence type="predicted"/>
<dbReference type="GO" id="GO:0036297">
    <property type="term" value="P:interstrand cross-link repair"/>
    <property type="evidence" value="ECO:0007669"/>
    <property type="project" value="TreeGrafter"/>
</dbReference>
<dbReference type="GO" id="GO:0006303">
    <property type="term" value="P:double-strand break repair via nonhomologous end joining"/>
    <property type="evidence" value="ECO:0007669"/>
    <property type="project" value="TreeGrafter"/>
</dbReference>
<dbReference type="RefSeq" id="WP_179361810.1">
    <property type="nucleotide sequence ID" value="NZ_CP026993.1"/>
</dbReference>
<keyword evidence="1" id="KW-0378">Hydrolase</keyword>
<keyword evidence="1" id="KW-0540">Nuclease</keyword>
<reference evidence="1 2" key="1">
    <citation type="submission" date="2018-02" db="EMBL/GenBank/DDBJ databases">
        <title>Complete genome of Nitrosopumilus cobalaminigenes HCA1.</title>
        <authorList>
            <person name="Qin W."/>
            <person name="Zheng Y."/>
            <person name="Stahl D.A."/>
        </authorList>
    </citation>
    <scope>NUCLEOTIDE SEQUENCE [LARGE SCALE GENOMIC DNA]</scope>
    <source>
        <strain evidence="1 2">HCA1</strain>
    </source>
</reference>
<dbReference type="EMBL" id="CP026993">
    <property type="protein sequence ID" value="QLH03203.1"/>
    <property type="molecule type" value="Genomic_DNA"/>
</dbReference>
<evidence type="ECO:0000313" key="1">
    <source>
        <dbReference type="EMBL" id="QLH03203.1"/>
    </source>
</evidence>
<dbReference type="Gene3D" id="3.40.50.10890">
    <property type="match status" value="1"/>
</dbReference>
<evidence type="ECO:0000313" key="2">
    <source>
        <dbReference type="Proteomes" id="UP000509771"/>
    </source>
</evidence>
<keyword evidence="2" id="KW-1185">Reference proteome</keyword>
<name>A0A7D5R8M9_9ARCH</name>